<accession>A0ABN3K0P0</accession>
<dbReference type="Pfam" id="PF13302">
    <property type="entry name" value="Acetyltransf_3"/>
    <property type="match status" value="1"/>
</dbReference>
<evidence type="ECO:0000259" key="1">
    <source>
        <dbReference type="PROSITE" id="PS51186"/>
    </source>
</evidence>
<dbReference type="PANTHER" id="PTHR43441:SF10">
    <property type="entry name" value="ACETYLTRANSFERASE"/>
    <property type="match status" value="1"/>
</dbReference>
<dbReference type="InterPro" id="IPR016181">
    <property type="entry name" value="Acyl_CoA_acyltransferase"/>
</dbReference>
<dbReference type="PROSITE" id="PS51186">
    <property type="entry name" value="GNAT"/>
    <property type="match status" value="1"/>
</dbReference>
<gene>
    <name evidence="2" type="ORF">GCM10010405_31910</name>
</gene>
<comment type="caution">
    <text evidence="2">The sequence shown here is derived from an EMBL/GenBank/DDBJ whole genome shotgun (WGS) entry which is preliminary data.</text>
</comment>
<feature type="domain" description="N-acetyltransferase" evidence="1">
    <location>
        <begin position="18"/>
        <end position="192"/>
    </location>
</feature>
<sequence length="207" mass="22315">MTQRTQTIVPRVLHAPGLVLRPLEETDEPAVAEALRDAEILRWATGSAVARAPEAERARTWLRPRIAGWANGTAFFAVTDGADGTLLGSVGVREVNRLPDQAVVTYWVAARARGRGVAARALDAASRWAFAAREDGGLALHRLSLDHALVNPASCRVATRAGFRLEGTMRDFYVDTAGRRYDSHLHARLATDLGEEAGTRRPAASGA</sequence>
<protein>
    <recommendedName>
        <fullName evidence="1">N-acetyltransferase domain-containing protein</fullName>
    </recommendedName>
</protein>
<dbReference type="PANTHER" id="PTHR43441">
    <property type="entry name" value="RIBOSOMAL-PROTEIN-SERINE ACETYLTRANSFERASE"/>
    <property type="match status" value="1"/>
</dbReference>
<dbReference type="Gene3D" id="3.40.630.30">
    <property type="match status" value="1"/>
</dbReference>
<proteinExistence type="predicted"/>
<dbReference type="RefSeq" id="WP_344323314.1">
    <property type="nucleotide sequence ID" value="NZ_BAAASZ010000023.1"/>
</dbReference>
<evidence type="ECO:0000313" key="2">
    <source>
        <dbReference type="EMBL" id="GAA2446125.1"/>
    </source>
</evidence>
<dbReference type="EMBL" id="BAAASZ010000023">
    <property type="protein sequence ID" value="GAA2446125.1"/>
    <property type="molecule type" value="Genomic_DNA"/>
</dbReference>
<dbReference type="SUPFAM" id="SSF55729">
    <property type="entry name" value="Acyl-CoA N-acyltransferases (Nat)"/>
    <property type="match status" value="1"/>
</dbReference>
<organism evidence="2 3">
    <name type="scientific">Streptomyces macrosporus</name>
    <dbReference type="NCBI Taxonomy" id="44032"/>
    <lineage>
        <taxon>Bacteria</taxon>
        <taxon>Bacillati</taxon>
        <taxon>Actinomycetota</taxon>
        <taxon>Actinomycetes</taxon>
        <taxon>Kitasatosporales</taxon>
        <taxon>Streptomycetaceae</taxon>
        <taxon>Streptomyces</taxon>
    </lineage>
</organism>
<dbReference type="InterPro" id="IPR051908">
    <property type="entry name" value="Ribosomal_N-acetyltransferase"/>
</dbReference>
<dbReference type="Proteomes" id="UP001501638">
    <property type="component" value="Unassembled WGS sequence"/>
</dbReference>
<dbReference type="InterPro" id="IPR000182">
    <property type="entry name" value="GNAT_dom"/>
</dbReference>
<reference evidence="2 3" key="1">
    <citation type="journal article" date="2019" name="Int. J. Syst. Evol. Microbiol.">
        <title>The Global Catalogue of Microorganisms (GCM) 10K type strain sequencing project: providing services to taxonomists for standard genome sequencing and annotation.</title>
        <authorList>
            <consortium name="The Broad Institute Genomics Platform"/>
            <consortium name="The Broad Institute Genome Sequencing Center for Infectious Disease"/>
            <person name="Wu L."/>
            <person name="Ma J."/>
        </authorList>
    </citation>
    <scope>NUCLEOTIDE SEQUENCE [LARGE SCALE GENOMIC DNA]</scope>
    <source>
        <strain evidence="2 3">JCM 6305</strain>
    </source>
</reference>
<keyword evidence="3" id="KW-1185">Reference proteome</keyword>
<evidence type="ECO:0000313" key="3">
    <source>
        <dbReference type="Proteomes" id="UP001501638"/>
    </source>
</evidence>
<name>A0ABN3K0P0_9ACTN</name>